<gene>
    <name evidence="1" type="ORF">F5148DRAFT_1298728</name>
</gene>
<dbReference type="EMBL" id="JAGFNK010000057">
    <property type="protein sequence ID" value="KAI9509713.1"/>
    <property type="molecule type" value="Genomic_DNA"/>
</dbReference>
<organism evidence="1 2">
    <name type="scientific">Russula earlei</name>
    <dbReference type="NCBI Taxonomy" id="71964"/>
    <lineage>
        <taxon>Eukaryota</taxon>
        <taxon>Fungi</taxon>
        <taxon>Dikarya</taxon>
        <taxon>Basidiomycota</taxon>
        <taxon>Agaricomycotina</taxon>
        <taxon>Agaricomycetes</taxon>
        <taxon>Russulales</taxon>
        <taxon>Russulaceae</taxon>
        <taxon>Russula</taxon>
    </lineage>
</organism>
<protein>
    <submittedName>
        <fullName evidence="1">Nse4 C-terminal-domain-containing protein</fullName>
    </submittedName>
</protein>
<comment type="caution">
    <text evidence="1">The sequence shown here is derived from an EMBL/GenBank/DDBJ whole genome shotgun (WGS) entry which is preliminary data.</text>
</comment>
<sequence>MANEDEAMDSPDKKAAYDPDQDPEEKRVLRQKYRVLLKDEQGRQLNVNEYTTQQLLERVQLADSLFDQVSAPQEATLDSAFLVTASNMHAAKARAMKAGGGAFDIDDFVSKLITFMGGRRGGGGGASGPNDDPHRPIQGVDRDVEHVDDDDDDDDDEDDEDDEPLDWERIGRKALAKSRRVPVMDFMLGPLAVEQKKRVVGQRARLEKNKDDERRPQEVREEDIARSENETTKHVIDNGPVNLFRFVINPNDFAQSVENLFYLSFLIRDGECALEIEEDGEPVIFICEQPQLSDYQEGLRKQQLVFEFDVKTWEEAIKVFNITEPIIPQRPKVVNTNGKWYG</sequence>
<name>A0ACC0UDK4_9AGAM</name>
<accession>A0ACC0UDK4</accession>
<proteinExistence type="predicted"/>
<reference evidence="1" key="1">
    <citation type="submission" date="2021-03" db="EMBL/GenBank/DDBJ databases">
        <title>Evolutionary priming and transition to the ectomycorrhizal habit in an iconic lineage of mushroom-forming fungi: is preadaptation a requirement?</title>
        <authorList>
            <consortium name="DOE Joint Genome Institute"/>
            <person name="Looney B.P."/>
            <person name="Miyauchi S."/>
            <person name="Morin E."/>
            <person name="Drula E."/>
            <person name="Courty P.E."/>
            <person name="Chicoki N."/>
            <person name="Fauchery L."/>
            <person name="Kohler A."/>
            <person name="Kuo A."/>
            <person name="LaButti K."/>
            <person name="Pangilinan J."/>
            <person name="Lipzen A."/>
            <person name="Riley R."/>
            <person name="Andreopoulos W."/>
            <person name="He G."/>
            <person name="Johnson J."/>
            <person name="Barry K.W."/>
            <person name="Grigoriev I.V."/>
            <person name="Nagy L."/>
            <person name="Hibbett D."/>
            <person name="Henrissat B."/>
            <person name="Matheny P.B."/>
            <person name="Labbe J."/>
            <person name="Martin A.F."/>
        </authorList>
    </citation>
    <scope>NUCLEOTIDE SEQUENCE</scope>
    <source>
        <strain evidence="1">BPL698</strain>
    </source>
</reference>
<dbReference type="Proteomes" id="UP001207468">
    <property type="component" value="Unassembled WGS sequence"/>
</dbReference>
<evidence type="ECO:0000313" key="2">
    <source>
        <dbReference type="Proteomes" id="UP001207468"/>
    </source>
</evidence>
<keyword evidence="2" id="KW-1185">Reference proteome</keyword>
<evidence type="ECO:0000313" key="1">
    <source>
        <dbReference type="EMBL" id="KAI9509713.1"/>
    </source>
</evidence>